<name>A0A916Z523_9BACL</name>
<feature type="domain" description="NADP-dependent oxidoreductase" evidence="2">
    <location>
        <begin position="17"/>
        <end position="302"/>
    </location>
</feature>
<dbReference type="SUPFAM" id="SSF51430">
    <property type="entry name" value="NAD(P)-linked oxidoreductase"/>
    <property type="match status" value="1"/>
</dbReference>
<dbReference type="InterPro" id="IPR020471">
    <property type="entry name" value="AKR"/>
</dbReference>
<dbReference type="PANTHER" id="PTHR43364:SF4">
    <property type="entry name" value="NAD(P)-LINKED OXIDOREDUCTASE SUPERFAMILY PROTEIN"/>
    <property type="match status" value="1"/>
</dbReference>
<dbReference type="InterPro" id="IPR036812">
    <property type="entry name" value="NAD(P)_OxRdtase_dom_sf"/>
</dbReference>
<accession>A0A916Z523</accession>
<keyword evidence="4" id="KW-1185">Reference proteome</keyword>
<dbReference type="Proteomes" id="UP000612456">
    <property type="component" value="Unassembled WGS sequence"/>
</dbReference>
<evidence type="ECO:0000313" key="4">
    <source>
        <dbReference type="Proteomes" id="UP000612456"/>
    </source>
</evidence>
<dbReference type="InterPro" id="IPR023210">
    <property type="entry name" value="NADP_OxRdtase_dom"/>
</dbReference>
<keyword evidence="1" id="KW-0560">Oxidoreductase</keyword>
<dbReference type="EMBL" id="BMHP01000002">
    <property type="protein sequence ID" value="GGD76505.1"/>
    <property type="molecule type" value="Genomic_DNA"/>
</dbReference>
<reference evidence="3" key="2">
    <citation type="submission" date="2020-09" db="EMBL/GenBank/DDBJ databases">
        <authorList>
            <person name="Sun Q."/>
            <person name="Zhou Y."/>
        </authorList>
    </citation>
    <scope>NUCLEOTIDE SEQUENCE</scope>
    <source>
        <strain evidence="3">CGMCC 1.15178</strain>
    </source>
</reference>
<organism evidence="3 4">
    <name type="scientific">Paenibacillus nasutitermitis</name>
    <dbReference type="NCBI Taxonomy" id="1652958"/>
    <lineage>
        <taxon>Bacteria</taxon>
        <taxon>Bacillati</taxon>
        <taxon>Bacillota</taxon>
        <taxon>Bacilli</taxon>
        <taxon>Bacillales</taxon>
        <taxon>Paenibacillaceae</taxon>
        <taxon>Paenibacillus</taxon>
    </lineage>
</organism>
<evidence type="ECO:0000256" key="1">
    <source>
        <dbReference type="ARBA" id="ARBA00023002"/>
    </source>
</evidence>
<dbReference type="GO" id="GO:0016491">
    <property type="term" value="F:oxidoreductase activity"/>
    <property type="evidence" value="ECO:0007669"/>
    <property type="project" value="UniProtKB-KW"/>
</dbReference>
<sequence>MMKRIKVEGVQQGISQLVQGSMMLGIDKMDYSGELLDSYIHAGGNTIDTGHIYGASSAQAIGQWMEDRGNRSDVVIIGKGAHPYEQSRMTKTCIQSDLVESLERLKTDYVDIYMLHRDDPNVHVGYILEGLNDQIAAGRCLSLGASNWTVGRIREANAYAEKNGMKGFASSSPNLGLAKPIEARWAGCVSTYAEDEQWHKQSQLPVISWSSQSGGFFTNRYTPEQTGETDMVRVYYSAENWERKRRAAQLGEKYGVSTNHIALAYVLNQPFPVAAIIGPHQTSELYDSLKALPVALTADEIGWLSLAEETLPAE</sequence>
<proteinExistence type="predicted"/>
<dbReference type="AlphaFoldDB" id="A0A916Z523"/>
<dbReference type="GO" id="GO:0005829">
    <property type="term" value="C:cytosol"/>
    <property type="evidence" value="ECO:0007669"/>
    <property type="project" value="TreeGrafter"/>
</dbReference>
<dbReference type="InterPro" id="IPR050523">
    <property type="entry name" value="AKR_Detox_Biosynth"/>
</dbReference>
<dbReference type="CDD" id="cd19082">
    <property type="entry name" value="AKR_AKR10A1_2"/>
    <property type="match status" value="1"/>
</dbReference>
<gene>
    <name evidence="3" type="ORF">GCM10010911_38230</name>
</gene>
<reference evidence="3" key="1">
    <citation type="journal article" date="2014" name="Int. J. Syst. Evol. Microbiol.">
        <title>Complete genome sequence of Corynebacterium casei LMG S-19264T (=DSM 44701T), isolated from a smear-ripened cheese.</title>
        <authorList>
            <consortium name="US DOE Joint Genome Institute (JGI-PGF)"/>
            <person name="Walter F."/>
            <person name="Albersmeier A."/>
            <person name="Kalinowski J."/>
            <person name="Ruckert C."/>
        </authorList>
    </citation>
    <scope>NUCLEOTIDE SEQUENCE</scope>
    <source>
        <strain evidence="3">CGMCC 1.15178</strain>
    </source>
</reference>
<evidence type="ECO:0000259" key="2">
    <source>
        <dbReference type="Pfam" id="PF00248"/>
    </source>
</evidence>
<evidence type="ECO:0000313" key="3">
    <source>
        <dbReference type="EMBL" id="GGD76505.1"/>
    </source>
</evidence>
<dbReference type="PANTHER" id="PTHR43364">
    <property type="entry name" value="NADH-SPECIFIC METHYLGLYOXAL REDUCTASE-RELATED"/>
    <property type="match status" value="1"/>
</dbReference>
<dbReference type="Gene3D" id="3.20.20.100">
    <property type="entry name" value="NADP-dependent oxidoreductase domain"/>
    <property type="match status" value="1"/>
</dbReference>
<protein>
    <submittedName>
        <fullName evidence="3">Oxidoreductase</fullName>
    </submittedName>
</protein>
<dbReference type="PRINTS" id="PR00069">
    <property type="entry name" value="ALDKETRDTASE"/>
</dbReference>
<dbReference type="Pfam" id="PF00248">
    <property type="entry name" value="Aldo_ket_red"/>
    <property type="match status" value="1"/>
</dbReference>
<dbReference type="RefSeq" id="WP_229750364.1">
    <property type="nucleotide sequence ID" value="NZ_BMHP01000002.1"/>
</dbReference>
<comment type="caution">
    <text evidence="3">The sequence shown here is derived from an EMBL/GenBank/DDBJ whole genome shotgun (WGS) entry which is preliminary data.</text>
</comment>